<evidence type="ECO:0000313" key="1">
    <source>
        <dbReference type="EMBL" id="MCL6741866.1"/>
    </source>
</evidence>
<organism evidence="1 2">
    <name type="scientific">Sphingomonas brevis</name>
    <dbReference type="NCBI Taxonomy" id="2908206"/>
    <lineage>
        <taxon>Bacteria</taxon>
        <taxon>Pseudomonadati</taxon>
        <taxon>Pseudomonadota</taxon>
        <taxon>Alphaproteobacteria</taxon>
        <taxon>Sphingomonadales</taxon>
        <taxon>Sphingomonadaceae</taxon>
        <taxon>Sphingomonas</taxon>
    </lineage>
</organism>
<dbReference type="RefSeq" id="WP_249916228.1">
    <property type="nucleotide sequence ID" value="NZ_JAMGBB010000001.1"/>
</dbReference>
<name>A0ABT0SBS0_9SPHN</name>
<keyword evidence="2" id="KW-1185">Reference proteome</keyword>
<evidence type="ECO:0000313" key="2">
    <source>
        <dbReference type="Proteomes" id="UP001165383"/>
    </source>
</evidence>
<comment type="caution">
    <text evidence="1">The sequence shown here is derived from an EMBL/GenBank/DDBJ whole genome shotgun (WGS) entry which is preliminary data.</text>
</comment>
<proteinExistence type="predicted"/>
<reference evidence="1" key="1">
    <citation type="submission" date="2022-05" db="EMBL/GenBank/DDBJ databases">
        <authorList>
            <person name="Jo J.-H."/>
            <person name="Im W.-T."/>
        </authorList>
    </citation>
    <scope>NUCLEOTIDE SEQUENCE</scope>
    <source>
        <strain evidence="1">RB56-2</strain>
    </source>
</reference>
<accession>A0ABT0SBS0</accession>
<gene>
    <name evidence="1" type="ORF">LZ518_12085</name>
</gene>
<protein>
    <submittedName>
        <fullName evidence="1">Uncharacterized protein</fullName>
    </submittedName>
</protein>
<dbReference type="EMBL" id="JAMGBB010000001">
    <property type="protein sequence ID" value="MCL6741866.1"/>
    <property type="molecule type" value="Genomic_DNA"/>
</dbReference>
<dbReference type="Proteomes" id="UP001165383">
    <property type="component" value="Unassembled WGS sequence"/>
</dbReference>
<sequence length="117" mass="13017">MAHAQSPNREFAVGPIERGSATFSIEELETGLRTLGRRDGDLKDFWDQNIDAFRQTILFAIHETSEALLSPNIALQSRVELEGQLEMLAQYLKLAVQYSAQPPANPAGRTGVARRLH</sequence>